<evidence type="ECO:0000313" key="3">
    <source>
        <dbReference type="Proteomes" id="UP000756710"/>
    </source>
</evidence>
<feature type="region of interest" description="Disordered" evidence="1">
    <location>
        <begin position="1"/>
        <end position="26"/>
    </location>
</feature>
<accession>A0ABS4N0N3</accession>
<dbReference type="Proteomes" id="UP000756710">
    <property type="component" value="Unassembled WGS sequence"/>
</dbReference>
<evidence type="ECO:0000313" key="2">
    <source>
        <dbReference type="EMBL" id="MBP2064954.1"/>
    </source>
</evidence>
<gene>
    <name evidence="2" type="ORF">J2Z30_005980</name>
</gene>
<protein>
    <submittedName>
        <fullName evidence="2">Uncharacterized protein</fullName>
    </submittedName>
</protein>
<organism evidence="2 3">
    <name type="scientific">Streptomyces iranensis</name>
    <dbReference type="NCBI Taxonomy" id="576784"/>
    <lineage>
        <taxon>Bacteria</taxon>
        <taxon>Bacillati</taxon>
        <taxon>Actinomycetota</taxon>
        <taxon>Actinomycetes</taxon>
        <taxon>Kitasatosporales</taxon>
        <taxon>Streptomycetaceae</taxon>
        <taxon>Streptomyces</taxon>
        <taxon>Streptomyces violaceusniger group</taxon>
    </lineage>
</organism>
<name>A0ABS4N0N3_9ACTN</name>
<sequence length="76" mass="8502">MKRGLSVENSSLRGVKLRQGDPQGDALTSLRSASVMQGCRSSPGRLTDSINLDHRRHQARTRFGLKGRVFQETHRV</sequence>
<keyword evidence="3" id="KW-1185">Reference proteome</keyword>
<reference evidence="2 3" key="1">
    <citation type="submission" date="2021-03" db="EMBL/GenBank/DDBJ databases">
        <title>Genomic Encyclopedia of Type Strains, Phase IV (KMG-IV): sequencing the most valuable type-strain genomes for metagenomic binning, comparative biology and taxonomic classification.</title>
        <authorList>
            <person name="Goeker M."/>
        </authorList>
    </citation>
    <scope>NUCLEOTIDE SEQUENCE [LARGE SCALE GENOMIC DNA]</scope>
    <source>
        <strain evidence="2 3">DSM 41954</strain>
    </source>
</reference>
<evidence type="ECO:0000256" key="1">
    <source>
        <dbReference type="SAM" id="MobiDB-lite"/>
    </source>
</evidence>
<proteinExistence type="predicted"/>
<dbReference type="EMBL" id="JAGGLR010000017">
    <property type="protein sequence ID" value="MBP2064954.1"/>
    <property type="molecule type" value="Genomic_DNA"/>
</dbReference>
<comment type="caution">
    <text evidence="2">The sequence shown here is derived from an EMBL/GenBank/DDBJ whole genome shotgun (WGS) entry which is preliminary data.</text>
</comment>